<name>A0A448XFW9_9PLAT</name>
<evidence type="ECO:0000256" key="1">
    <source>
        <dbReference type="SAM" id="MobiDB-lite"/>
    </source>
</evidence>
<feature type="region of interest" description="Disordered" evidence="1">
    <location>
        <begin position="1"/>
        <end position="31"/>
    </location>
</feature>
<feature type="region of interest" description="Disordered" evidence="1">
    <location>
        <begin position="73"/>
        <end position="111"/>
    </location>
</feature>
<feature type="compositionally biased region" description="Polar residues" evidence="1">
    <location>
        <begin position="91"/>
        <end position="106"/>
    </location>
</feature>
<organism evidence="2 3">
    <name type="scientific">Protopolystoma xenopodis</name>
    <dbReference type="NCBI Taxonomy" id="117903"/>
    <lineage>
        <taxon>Eukaryota</taxon>
        <taxon>Metazoa</taxon>
        <taxon>Spiralia</taxon>
        <taxon>Lophotrochozoa</taxon>
        <taxon>Platyhelminthes</taxon>
        <taxon>Monogenea</taxon>
        <taxon>Polyopisthocotylea</taxon>
        <taxon>Polystomatidea</taxon>
        <taxon>Polystomatidae</taxon>
        <taxon>Protopolystoma</taxon>
    </lineage>
</organism>
<feature type="compositionally biased region" description="Polar residues" evidence="1">
    <location>
        <begin position="168"/>
        <end position="185"/>
    </location>
</feature>
<feature type="compositionally biased region" description="Polar residues" evidence="1">
    <location>
        <begin position="130"/>
        <end position="140"/>
    </location>
</feature>
<comment type="caution">
    <text evidence="2">The sequence shown here is derived from an EMBL/GenBank/DDBJ whole genome shotgun (WGS) entry which is preliminary data.</text>
</comment>
<evidence type="ECO:0000313" key="3">
    <source>
        <dbReference type="Proteomes" id="UP000784294"/>
    </source>
</evidence>
<dbReference type="Proteomes" id="UP000784294">
    <property type="component" value="Unassembled WGS sequence"/>
</dbReference>
<dbReference type="EMBL" id="CAAALY010250155">
    <property type="protein sequence ID" value="VEL35582.1"/>
    <property type="molecule type" value="Genomic_DNA"/>
</dbReference>
<keyword evidence="3" id="KW-1185">Reference proteome</keyword>
<proteinExistence type="predicted"/>
<feature type="compositionally biased region" description="Low complexity" evidence="1">
    <location>
        <begin position="73"/>
        <end position="82"/>
    </location>
</feature>
<feature type="region of interest" description="Disordered" evidence="1">
    <location>
        <begin position="126"/>
        <end position="192"/>
    </location>
</feature>
<feature type="compositionally biased region" description="Basic and acidic residues" evidence="1">
    <location>
        <begin position="1"/>
        <end position="10"/>
    </location>
</feature>
<evidence type="ECO:0000313" key="2">
    <source>
        <dbReference type="EMBL" id="VEL35582.1"/>
    </source>
</evidence>
<feature type="compositionally biased region" description="Polar residues" evidence="1">
    <location>
        <begin position="14"/>
        <end position="31"/>
    </location>
</feature>
<dbReference type="AlphaFoldDB" id="A0A448XFW9"/>
<accession>A0A448XFW9</accession>
<protein>
    <submittedName>
        <fullName evidence="2">Uncharacterized protein</fullName>
    </submittedName>
</protein>
<reference evidence="2" key="1">
    <citation type="submission" date="2018-11" db="EMBL/GenBank/DDBJ databases">
        <authorList>
            <consortium name="Pathogen Informatics"/>
        </authorList>
    </citation>
    <scope>NUCLEOTIDE SEQUENCE</scope>
</reference>
<sequence>MQQLRPDKIDSLQIEVNDTGQTSHASSLAKDQSSCALIRADPLAHKNLKFADRESRHFQLPIELQLNLKRTITSESSEASTSRQLLRPPEYTTNTGNFWETPQLGMTSKEPLPKIESSLPLMQSVDCTGYDSNDVNSNKTESSRAKRSEYSSSAEFGSDEEEELEQKGATTLTHSGQRVSKSADTSVGGYEEDFVDIDTSEEELQTRMDEKLDFVDIDTSEEELQTRMDEKLVSAYLT</sequence>
<gene>
    <name evidence="2" type="ORF">PXEA_LOCUS29022</name>
</gene>